<evidence type="ECO:0000313" key="11">
    <source>
        <dbReference type="Proteomes" id="UP000813462"/>
    </source>
</evidence>
<sequence length="732" mass="79730">MEDTGKTHSPHETAAESSTSLVKKVPEDDVAESETEMEGIGEDIMAWLSDDTLTHEVMKLLDVEDSSFSPTPCKVRFIDNPYSSSLVFQTTPSSYVTINGNEESCGSSFSDSESSVMASVDMGGGFRFRSHNGMGVEAGSGAWGARGGACNGLEVEEGLDEALARSRDPTWIQASVLKKLFCHERRCGGIFGAGVAGLTAANKLYTASGSKDVFELCVVEGGSRIGGRINTSEFGGDRIEMGATWIHGIGGSPVHKIAQEIHALESEQPWECMDGSSEDPTRATTFAEGGFELNPPLVEPVSTVFKYLMDCAQGKKNLAEEAPTISASNGTPARNLSVGSFLRQGLDAYWASRKNQDEELIGYGNWTRKSLEEAVFAMHESTQRTYTSAGDLQALDYSAESEYVMFPGEEITIAKGYLSIIEALASVLPPGLIQLGRKVTRIEWRPESYDMENGYHGSSSRPVKLHFLDGSVMLADHVIVTVSLGVLKAGIQQDSGMFNPPLPCFKTEAISRLGFGVVNKLFLQLSPTSHHRISQGFNKFPFLQMAFHREDSEFRQKKIPWWMRRTASLFPIYENSSVLLSWFAGEEALELESLNDEQIINGVSATVSSFLTKSQTTDNFNSHELCNGNSFEGNCGVTFAKVLKSQWGSDPLFLGSYSYVAVGSSGDDLDKMAEPLPRFNGCESSSSSSPPLQILFAGEATHRTHYSTTHGAYFSGLREANRLLQHYSCVGV</sequence>
<dbReference type="PANTHER" id="PTHR10742:SF405">
    <property type="entry name" value="PEROXISOMAL N(1)-ACETYL-SPERMINE_SPERMIDINE OXIDASE"/>
    <property type="match status" value="1"/>
</dbReference>
<feature type="region of interest" description="Disordered" evidence="8">
    <location>
        <begin position="1"/>
        <end position="37"/>
    </location>
</feature>
<gene>
    <name evidence="10" type="ORF">FEM48_Zijuj08G0010800</name>
</gene>
<reference evidence="10" key="1">
    <citation type="journal article" date="2021" name="Front. Plant Sci.">
        <title>Chromosome-Scale Genome Assembly for Chinese Sour Jujube and Insights Into Its Genome Evolution and Domestication Signature.</title>
        <authorList>
            <person name="Shen L.-Y."/>
            <person name="Luo H."/>
            <person name="Wang X.-L."/>
            <person name="Wang X.-M."/>
            <person name="Qiu X.-J."/>
            <person name="Liu H."/>
            <person name="Zhou S.-S."/>
            <person name="Jia K.-H."/>
            <person name="Nie S."/>
            <person name="Bao Y.-T."/>
            <person name="Zhang R.-G."/>
            <person name="Yun Q.-Z."/>
            <person name="Chai Y.-H."/>
            <person name="Lu J.-Y."/>
            <person name="Li Y."/>
            <person name="Zhao S.-W."/>
            <person name="Mao J.-F."/>
            <person name="Jia S.-G."/>
            <person name="Mao Y.-M."/>
        </authorList>
    </citation>
    <scope>NUCLEOTIDE SEQUENCE</scope>
    <source>
        <strain evidence="10">AT0</strain>
        <tissue evidence="10">Leaf</tissue>
    </source>
</reference>
<dbReference type="AlphaFoldDB" id="A0A978UW37"/>
<evidence type="ECO:0000256" key="8">
    <source>
        <dbReference type="SAM" id="MobiDB-lite"/>
    </source>
</evidence>
<dbReference type="Gene3D" id="3.50.50.60">
    <property type="entry name" value="FAD/NAD(P)-binding domain"/>
    <property type="match status" value="1"/>
</dbReference>
<evidence type="ECO:0000256" key="1">
    <source>
        <dbReference type="ARBA" id="ARBA00001974"/>
    </source>
</evidence>
<dbReference type="EMBL" id="JAEACU010000008">
    <property type="protein sequence ID" value="KAH7519203.1"/>
    <property type="molecule type" value="Genomic_DNA"/>
</dbReference>
<evidence type="ECO:0000256" key="5">
    <source>
        <dbReference type="ARBA" id="ARBA00022630"/>
    </source>
</evidence>
<dbReference type="SUPFAM" id="SSF54373">
    <property type="entry name" value="FAD-linked reductases, C-terminal domain"/>
    <property type="match status" value="1"/>
</dbReference>
<evidence type="ECO:0000256" key="7">
    <source>
        <dbReference type="ARBA" id="ARBA00023002"/>
    </source>
</evidence>
<dbReference type="SUPFAM" id="SSF51905">
    <property type="entry name" value="FAD/NAD(P)-binding domain"/>
    <property type="match status" value="1"/>
</dbReference>
<keyword evidence="6" id="KW-0274">FAD</keyword>
<accession>A0A978UW37</accession>
<keyword evidence="7" id="KW-0560">Oxidoreductase</keyword>
<dbReference type="Pfam" id="PF01593">
    <property type="entry name" value="Amino_oxidase"/>
    <property type="match status" value="1"/>
</dbReference>
<name>A0A978UW37_ZIZJJ</name>
<keyword evidence="5" id="KW-0285">Flavoprotein</keyword>
<proteinExistence type="inferred from homology"/>
<feature type="compositionally biased region" description="Basic and acidic residues" evidence="8">
    <location>
        <begin position="1"/>
        <end position="14"/>
    </location>
</feature>
<feature type="domain" description="Amine oxidase" evidence="9">
    <location>
        <begin position="195"/>
        <end position="724"/>
    </location>
</feature>
<evidence type="ECO:0000256" key="2">
    <source>
        <dbReference type="ARBA" id="ARBA00004496"/>
    </source>
</evidence>
<evidence type="ECO:0000256" key="4">
    <source>
        <dbReference type="ARBA" id="ARBA00022490"/>
    </source>
</evidence>
<protein>
    <recommendedName>
        <fullName evidence="9">Amine oxidase domain-containing protein</fullName>
    </recommendedName>
</protein>
<comment type="similarity">
    <text evidence="3">Belongs to the flavin monoamine oxidase family.</text>
</comment>
<evidence type="ECO:0000256" key="6">
    <source>
        <dbReference type="ARBA" id="ARBA00022827"/>
    </source>
</evidence>
<evidence type="ECO:0000313" key="10">
    <source>
        <dbReference type="EMBL" id="KAH7519203.1"/>
    </source>
</evidence>
<dbReference type="GO" id="GO:0046592">
    <property type="term" value="F:polyamine oxidase activity"/>
    <property type="evidence" value="ECO:0007669"/>
    <property type="project" value="TreeGrafter"/>
</dbReference>
<comment type="caution">
    <text evidence="10">The sequence shown here is derived from an EMBL/GenBank/DDBJ whole genome shotgun (WGS) entry which is preliminary data.</text>
</comment>
<feature type="compositionally biased region" description="Acidic residues" evidence="8">
    <location>
        <begin position="28"/>
        <end position="37"/>
    </location>
</feature>
<dbReference type="InterPro" id="IPR002937">
    <property type="entry name" value="Amino_oxidase"/>
</dbReference>
<dbReference type="Gene3D" id="3.90.660.10">
    <property type="match status" value="1"/>
</dbReference>
<evidence type="ECO:0000256" key="3">
    <source>
        <dbReference type="ARBA" id="ARBA00005995"/>
    </source>
</evidence>
<dbReference type="FunFam" id="3.50.50.60:FF:000448">
    <property type="entry name" value="Putative polyamine oxidase 5 isoform A"/>
    <property type="match status" value="1"/>
</dbReference>
<organism evidence="10 11">
    <name type="scientific">Ziziphus jujuba var. spinosa</name>
    <dbReference type="NCBI Taxonomy" id="714518"/>
    <lineage>
        <taxon>Eukaryota</taxon>
        <taxon>Viridiplantae</taxon>
        <taxon>Streptophyta</taxon>
        <taxon>Embryophyta</taxon>
        <taxon>Tracheophyta</taxon>
        <taxon>Spermatophyta</taxon>
        <taxon>Magnoliopsida</taxon>
        <taxon>eudicotyledons</taxon>
        <taxon>Gunneridae</taxon>
        <taxon>Pentapetalae</taxon>
        <taxon>rosids</taxon>
        <taxon>fabids</taxon>
        <taxon>Rosales</taxon>
        <taxon>Rhamnaceae</taxon>
        <taxon>Paliureae</taxon>
        <taxon>Ziziphus</taxon>
    </lineage>
</organism>
<dbReference type="GO" id="GO:0005737">
    <property type="term" value="C:cytoplasm"/>
    <property type="evidence" value="ECO:0007669"/>
    <property type="project" value="UniProtKB-SubCell"/>
</dbReference>
<evidence type="ECO:0000259" key="9">
    <source>
        <dbReference type="Pfam" id="PF01593"/>
    </source>
</evidence>
<dbReference type="PANTHER" id="PTHR10742">
    <property type="entry name" value="FLAVIN MONOAMINE OXIDASE"/>
    <property type="match status" value="1"/>
</dbReference>
<dbReference type="Proteomes" id="UP000813462">
    <property type="component" value="Unassembled WGS sequence"/>
</dbReference>
<comment type="cofactor">
    <cofactor evidence="1">
        <name>FAD</name>
        <dbReference type="ChEBI" id="CHEBI:57692"/>
    </cofactor>
</comment>
<keyword evidence="4" id="KW-0963">Cytoplasm</keyword>
<dbReference type="InterPro" id="IPR050281">
    <property type="entry name" value="Flavin_monoamine_oxidase"/>
</dbReference>
<comment type="subcellular location">
    <subcellularLocation>
        <location evidence="2">Cytoplasm</location>
    </subcellularLocation>
</comment>
<dbReference type="InterPro" id="IPR036188">
    <property type="entry name" value="FAD/NAD-bd_sf"/>
</dbReference>